<dbReference type="EMBL" id="CM008046">
    <property type="protein sequence ID" value="PVH67142.1"/>
    <property type="molecule type" value="Genomic_DNA"/>
</dbReference>
<gene>
    <name evidence="1" type="ORF">PAHAL_1G435900</name>
</gene>
<protein>
    <submittedName>
        <fullName evidence="1">Uncharacterized protein</fullName>
    </submittedName>
</protein>
<dbReference type="AlphaFoldDB" id="A0A2T8KYC8"/>
<organism evidence="1">
    <name type="scientific">Panicum hallii</name>
    <dbReference type="NCBI Taxonomy" id="206008"/>
    <lineage>
        <taxon>Eukaryota</taxon>
        <taxon>Viridiplantae</taxon>
        <taxon>Streptophyta</taxon>
        <taxon>Embryophyta</taxon>
        <taxon>Tracheophyta</taxon>
        <taxon>Spermatophyta</taxon>
        <taxon>Magnoliopsida</taxon>
        <taxon>Liliopsida</taxon>
        <taxon>Poales</taxon>
        <taxon>Poaceae</taxon>
        <taxon>PACMAD clade</taxon>
        <taxon>Panicoideae</taxon>
        <taxon>Panicodae</taxon>
        <taxon>Paniceae</taxon>
        <taxon>Panicinae</taxon>
        <taxon>Panicum</taxon>
        <taxon>Panicum sect. Panicum</taxon>
    </lineage>
</organism>
<name>A0A2T8KYC8_9POAL</name>
<proteinExistence type="predicted"/>
<sequence length="73" mass="8034">MELPHPNLLRLAGGLESAPCCEQFASPGAQYRRPLREMGMDSSPPPPLFSGGAALFFAREMRERRIGEACTQE</sequence>
<dbReference type="Proteomes" id="UP000243499">
    <property type="component" value="Chromosome 1"/>
</dbReference>
<dbReference type="Gramene" id="PVH67142">
    <property type="protein sequence ID" value="PVH67142"/>
    <property type="gene ID" value="PAHAL_1G435900"/>
</dbReference>
<evidence type="ECO:0000313" key="1">
    <source>
        <dbReference type="EMBL" id="PVH67142.1"/>
    </source>
</evidence>
<reference evidence="1" key="1">
    <citation type="submission" date="2018-04" db="EMBL/GenBank/DDBJ databases">
        <title>WGS assembly of Panicum hallii.</title>
        <authorList>
            <person name="Lovell J."/>
            <person name="Jenkins J."/>
            <person name="Lowry D."/>
            <person name="Mamidi S."/>
            <person name="Sreedasyam A."/>
            <person name="Weng X."/>
            <person name="Barry K."/>
            <person name="Bonette J."/>
            <person name="Campitelli B."/>
            <person name="Daum C."/>
            <person name="Gordon S."/>
            <person name="Gould B."/>
            <person name="Lipzen A."/>
            <person name="Macqueen A."/>
            <person name="Palacio-Mejia J."/>
            <person name="Plott C."/>
            <person name="Shakirov E."/>
            <person name="Shu S."/>
            <person name="Yoshinaga Y."/>
            <person name="Zane M."/>
            <person name="Rokhsar D."/>
            <person name="Grimwood J."/>
            <person name="Schmutz J."/>
            <person name="Juenger T."/>
        </authorList>
    </citation>
    <scope>NUCLEOTIDE SEQUENCE [LARGE SCALE GENOMIC DNA]</scope>
    <source>
        <strain evidence="1">FIL2</strain>
    </source>
</reference>
<accession>A0A2T8KYC8</accession>